<comment type="similarity">
    <text evidence="9">In the C-terminal section; belongs to the DHPS family.</text>
</comment>
<dbReference type="UniPathway" id="UPA00077">
    <property type="reaction ID" value="UER00155"/>
</dbReference>
<dbReference type="SUPFAM" id="SSF55083">
    <property type="entry name" value="6-hydroxymethyl-7,8-dihydropterin pyrophosphokinase, HPPK"/>
    <property type="match status" value="1"/>
</dbReference>
<dbReference type="Pfam" id="PF01288">
    <property type="entry name" value="HPPK"/>
    <property type="match status" value="1"/>
</dbReference>
<protein>
    <recommendedName>
        <fullName evidence="23">Folic acid synthesis protein FOL1</fullName>
        <ecNumber evidence="10">2.5.1.15</ecNumber>
        <ecNumber evidence="12">2.7.6.3</ecNumber>
        <ecNumber evidence="11">4.1.2.25</ecNumber>
    </recommendedName>
    <alternativeName>
        <fullName evidence="24">Folic acid synthesis protein fol1</fullName>
    </alternativeName>
</protein>
<comment type="similarity">
    <text evidence="22">In the central section; belongs to the HPPK family.</text>
</comment>
<dbReference type="FunFam" id="3.20.20.20:FF:000006">
    <property type="entry name" value="Dihydropteroate synthase"/>
    <property type="match status" value="1"/>
</dbReference>
<dbReference type="InterPro" id="IPR000489">
    <property type="entry name" value="Pterin-binding_dom"/>
</dbReference>
<evidence type="ECO:0000256" key="4">
    <source>
        <dbReference type="ARBA" id="ARBA00001946"/>
    </source>
</evidence>
<dbReference type="InterPro" id="IPR035907">
    <property type="entry name" value="Hppk_sf"/>
</dbReference>
<dbReference type="GO" id="GO:0046872">
    <property type="term" value="F:metal ion binding"/>
    <property type="evidence" value="ECO:0007669"/>
    <property type="project" value="UniProtKB-KW"/>
</dbReference>
<dbReference type="Pfam" id="PF00809">
    <property type="entry name" value="Pterin_bind"/>
    <property type="match status" value="1"/>
</dbReference>
<evidence type="ECO:0000256" key="5">
    <source>
        <dbReference type="ARBA" id="ARBA00004763"/>
    </source>
</evidence>
<evidence type="ECO:0000256" key="10">
    <source>
        <dbReference type="ARBA" id="ARBA00012458"/>
    </source>
</evidence>
<dbReference type="EMBL" id="MU001633">
    <property type="protein sequence ID" value="KAF2485216.1"/>
    <property type="molecule type" value="Genomic_DNA"/>
</dbReference>
<evidence type="ECO:0000256" key="24">
    <source>
        <dbReference type="ARBA" id="ARBA00068111"/>
    </source>
</evidence>
<dbReference type="GO" id="GO:0004156">
    <property type="term" value="F:dihydropteroate synthase activity"/>
    <property type="evidence" value="ECO:0007669"/>
    <property type="project" value="UniProtKB-EC"/>
</dbReference>
<gene>
    <name evidence="26" type="ORF">BDY17DRAFT_248087</name>
</gene>
<evidence type="ECO:0000256" key="22">
    <source>
        <dbReference type="ARBA" id="ARBA00061548"/>
    </source>
</evidence>
<dbReference type="Gene3D" id="3.30.70.560">
    <property type="entry name" value="7,8-Dihydro-6-hydroxymethylpterin-pyrophosphokinase HPPK"/>
    <property type="match status" value="1"/>
</dbReference>
<dbReference type="EC" id="4.1.2.25" evidence="11"/>
<evidence type="ECO:0000256" key="9">
    <source>
        <dbReference type="ARBA" id="ARBA00009951"/>
    </source>
</evidence>
<name>A0A6A6PZP3_9PEZI</name>
<evidence type="ECO:0000256" key="14">
    <source>
        <dbReference type="ARBA" id="ARBA00022723"/>
    </source>
</evidence>
<dbReference type="NCBIfam" id="TIGR01496">
    <property type="entry name" value="DHPS"/>
    <property type="match status" value="1"/>
</dbReference>
<organism evidence="26 27">
    <name type="scientific">Neohortaea acidophila</name>
    <dbReference type="NCBI Taxonomy" id="245834"/>
    <lineage>
        <taxon>Eukaryota</taxon>
        <taxon>Fungi</taxon>
        <taxon>Dikarya</taxon>
        <taxon>Ascomycota</taxon>
        <taxon>Pezizomycotina</taxon>
        <taxon>Dothideomycetes</taxon>
        <taxon>Dothideomycetidae</taxon>
        <taxon>Mycosphaerellales</taxon>
        <taxon>Teratosphaeriaceae</taxon>
        <taxon>Neohortaea</taxon>
    </lineage>
</organism>
<dbReference type="Proteomes" id="UP000799767">
    <property type="component" value="Unassembled WGS sequence"/>
</dbReference>
<dbReference type="GO" id="GO:0004150">
    <property type="term" value="F:dihydroneopterin aldolase activity"/>
    <property type="evidence" value="ECO:0007669"/>
    <property type="project" value="UniProtKB-EC"/>
</dbReference>
<evidence type="ECO:0000256" key="13">
    <source>
        <dbReference type="ARBA" id="ARBA00022679"/>
    </source>
</evidence>
<evidence type="ECO:0000256" key="8">
    <source>
        <dbReference type="ARBA" id="ARBA00009640"/>
    </source>
</evidence>
<dbReference type="GO" id="GO:0005740">
    <property type="term" value="C:mitochondrial envelope"/>
    <property type="evidence" value="ECO:0007669"/>
    <property type="project" value="TreeGrafter"/>
</dbReference>
<dbReference type="GO" id="GO:0046656">
    <property type="term" value="P:folic acid biosynthetic process"/>
    <property type="evidence" value="ECO:0007669"/>
    <property type="project" value="UniProtKB-KW"/>
</dbReference>
<evidence type="ECO:0000256" key="16">
    <source>
        <dbReference type="ARBA" id="ARBA00022777"/>
    </source>
</evidence>
<evidence type="ECO:0000256" key="2">
    <source>
        <dbReference type="ARBA" id="ARBA00000198"/>
    </source>
</evidence>
<keyword evidence="16" id="KW-0418">Kinase</keyword>
<dbReference type="CDD" id="cd00483">
    <property type="entry name" value="HPPK"/>
    <property type="match status" value="1"/>
</dbReference>
<evidence type="ECO:0000256" key="11">
    <source>
        <dbReference type="ARBA" id="ARBA00013043"/>
    </source>
</evidence>
<dbReference type="OrthoDB" id="615426at2759"/>
<dbReference type="GeneID" id="54471880"/>
<dbReference type="InterPro" id="IPR006390">
    <property type="entry name" value="DHP_synth_dom"/>
</dbReference>
<keyword evidence="20" id="KW-0511">Multifunctional enzyme</keyword>
<keyword evidence="18" id="KW-0460">Magnesium</keyword>
<evidence type="ECO:0000256" key="21">
    <source>
        <dbReference type="ARBA" id="ARBA00058009"/>
    </source>
</evidence>
<reference evidence="26" key="1">
    <citation type="journal article" date="2020" name="Stud. Mycol.">
        <title>101 Dothideomycetes genomes: a test case for predicting lifestyles and emergence of pathogens.</title>
        <authorList>
            <person name="Haridas S."/>
            <person name="Albert R."/>
            <person name="Binder M."/>
            <person name="Bloem J."/>
            <person name="Labutti K."/>
            <person name="Salamov A."/>
            <person name="Andreopoulos B."/>
            <person name="Baker S."/>
            <person name="Barry K."/>
            <person name="Bills G."/>
            <person name="Bluhm B."/>
            <person name="Cannon C."/>
            <person name="Castanera R."/>
            <person name="Culley D."/>
            <person name="Daum C."/>
            <person name="Ezra D."/>
            <person name="Gonzalez J."/>
            <person name="Henrissat B."/>
            <person name="Kuo A."/>
            <person name="Liang C."/>
            <person name="Lipzen A."/>
            <person name="Lutzoni F."/>
            <person name="Magnuson J."/>
            <person name="Mondo S."/>
            <person name="Nolan M."/>
            <person name="Ohm R."/>
            <person name="Pangilinan J."/>
            <person name="Park H.-J."/>
            <person name="Ramirez L."/>
            <person name="Alfaro M."/>
            <person name="Sun H."/>
            <person name="Tritt A."/>
            <person name="Yoshinaga Y."/>
            <person name="Zwiers L.-H."/>
            <person name="Turgeon B."/>
            <person name="Goodwin S."/>
            <person name="Spatafora J."/>
            <person name="Crous P."/>
            <person name="Grigoriev I."/>
        </authorList>
    </citation>
    <scope>NUCLEOTIDE SEQUENCE</scope>
    <source>
        <strain evidence="26">CBS 113389</strain>
    </source>
</reference>
<dbReference type="GO" id="GO:0005524">
    <property type="term" value="F:ATP binding"/>
    <property type="evidence" value="ECO:0007669"/>
    <property type="project" value="UniProtKB-KW"/>
</dbReference>
<comment type="pathway">
    <text evidence="7">Cofactor biosynthesis; tetrahydrofolate biosynthesis; 2-amino-4-hydroxy-6-hydroxymethyl-7,8-dihydropteridine diphosphate from 7,8-dihydroneopterin triphosphate: step 4/4.</text>
</comment>
<keyword evidence="13" id="KW-0808">Transferase</keyword>
<keyword evidence="15" id="KW-0547">Nucleotide-binding</keyword>
<dbReference type="Gene3D" id="3.20.20.20">
    <property type="entry name" value="Dihydropteroate synthase-like"/>
    <property type="match status" value="1"/>
</dbReference>
<keyword evidence="17" id="KW-0067">ATP-binding</keyword>
<evidence type="ECO:0000256" key="12">
    <source>
        <dbReference type="ARBA" id="ARBA00013253"/>
    </source>
</evidence>
<evidence type="ECO:0000259" key="25">
    <source>
        <dbReference type="PROSITE" id="PS50972"/>
    </source>
</evidence>
<comment type="catalytic activity">
    <reaction evidence="2">
        <text>6-hydroxymethyl-7,8-dihydropterin + ATP = (7,8-dihydropterin-6-yl)methyl diphosphate + AMP + H(+)</text>
        <dbReference type="Rhea" id="RHEA:11412"/>
        <dbReference type="ChEBI" id="CHEBI:15378"/>
        <dbReference type="ChEBI" id="CHEBI:30616"/>
        <dbReference type="ChEBI" id="CHEBI:44841"/>
        <dbReference type="ChEBI" id="CHEBI:72950"/>
        <dbReference type="ChEBI" id="CHEBI:456215"/>
        <dbReference type="EC" id="2.7.6.3"/>
    </reaction>
</comment>
<evidence type="ECO:0000256" key="20">
    <source>
        <dbReference type="ARBA" id="ARBA00023268"/>
    </source>
</evidence>
<keyword evidence="19" id="KW-0289">Folate biosynthesis</keyword>
<dbReference type="PROSITE" id="PS00793">
    <property type="entry name" value="DHPS_2"/>
    <property type="match status" value="1"/>
</dbReference>
<comment type="cofactor">
    <cofactor evidence="4">
        <name>Mg(2+)</name>
        <dbReference type="ChEBI" id="CHEBI:18420"/>
    </cofactor>
</comment>
<dbReference type="GO" id="GO:0003848">
    <property type="term" value="F:2-amino-4-hydroxy-6-hydroxymethyldihydropteridine diphosphokinase activity"/>
    <property type="evidence" value="ECO:0007669"/>
    <property type="project" value="UniProtKB-EC"/>
</dbReference>
<dbReference type="GO" id="GO:0016301">
    <property type="term" value="F:kinase activity"/>
    <property type="evidence" value="ECO:0007669"/>
    <property type="project" value="UniProtKB-KW"/>
</dbReference>
<evidence type="ECO:0000256" key="3">
    <source>
        <dbReference type="ARBA" id="ARBA00001353"/>
    </source>
</evidence>
<evidence type="ECO:0000256" key="6">
    <source>
        <dbReference type="ARBA" id="ARBA00005013"/>
    </source>
</evidence>
<proteinExistence type="inferred from homology"/>
<dbReference type="RefSeq" id="XP_033591785.1">
    <property type="nucleotide sequence ID" value="XM_033730878.1"/>
</dbReference>
<dbReference type="EC" id="2.7.6.3" evidence="12"/>
<dbReference type="CDD" id="cd00739">
    <property type="entry name" value="DHPS"/>
    <property type="match status" value="1"/>
</dbReference>
<evidence type="ECO:0000256" key="19">
    <source>
        <dbReference type="ARBA" id="ARBA00022909"/>
    </source>
</evidence>
<dbReference type="InterPro" id="IPR011005">
    <property type="entry name" value="Dihydropteroate_synth-like_sf"/>
</dbReference>
<feature type="domain" description="Pterin-binding" evidence="25">
    <location>
        <begin position="202"/>
        <end position="468"/>
    </location>
</feature>
<keyword evidence="14" id="KW-0479">Metal-binding</keyword>
<comment type="pathway">
    <text evidence="5">Cofactor biosynthesis; tetrahydrofolate biosynthesis; 7,8-dihydrofolate from 2-amino-4-hydroxy-6-hydroxymethyl-7,8-dihydropteridine diphosphate and 4-aminobenzoate: step 1/2.</text>
</comment>
<evidence type="ECO:0000256" key="18">
    <source>
        <dbReference type="ARBA" id="ARBA00022842"/>
    </source>
</evidence>
<evidence type="ECO:0000256" key="23">
    <source>
        <dbReference type="ARBA" id="ARBA00067568"/>
    </source>
</evidence>
<dbReference type="SUPFAM" id="SSF51717">
    <property type="entry name" value="Dihydropteroate synthetase-like"/>
    <property type="match status" value="1"/>
</dbReference>
<comment type="function">
    <text evidence="21">Catalyzes three sequential steps of tetrahydrofolate biosynthesis.</text>
</comment>
<dbReference type="PROSITE" id="PS50972">
    <property type="entry name" value="PTERIN_BINDING"/>
    <property type="match status" value="1"/>
</dbReference>
<comment type="catalytic activity">
    <reaction evidence="1">
        <text>(7,8-dihydropterin-6-yl)methyl diphosphate + 4-aminobenzoate = 7,8-dihydropteroate + diphosphate</text>
        <dbReference type="Rhea" id="RHEA:19949"/>
        <dbReference type="ChEBI" id="CHEBI:17836"/>
        <dbReference type="ChEBI" id="CHEBI:17839"/>
        <dbReference type="ChEBI" id="CHEBI:33019"/>
        <dbReference type="ChEBI" id="CHEBI:72950"/>
        <dbReference type="EC" id="2.5.1.15"/>
    </reaction>
</comment>
<accession>A0A6A6PZP3</accession>
<dbReference type="PANTHER" id="PTHR20941">
    <property type="entry name" value="FOLATE SYNTHESIS PROTEINS"/>
    <property type="match status" value="1"/>
</dbReference>
<evidence type="ECO:0000256" key="1">
    <source>
        <dbReference type="ARBA" id="ARBA00000012"/>
    </source>
</evidence>
<evidence type="ECO:0000313" key="26">
    <source>
        <dbReference type="EMBL" id="KAF2485216.1"/>
    </source>
</evidence>
<dbReference type="InterPro" id="IPR045031">
    <property type="entry name" value="DHP_synth-like"/>
</dbReference>
<comment type="pathway">
    <text evidence="6">Cofactor biosynthesis; tetrahydrofolate biosynthesis; 2-amino-4-hydroxy-6-hydroxymethyl-7,8-dihydropteridine diphosphate from 7,8-dihydroneopterin triphosphate: step 3/4.</text>
</comment>
<dbReference type="PANTHER" id="PTHR20941:SF1">
    <property type="entry name" value="FOLIC ACID SYNTHESIS PROTEIN FOL1"/>
    <property type="match status" value="1"/>
</dbReference>
<evidence type="ECO:0000256" key="17">
    <source>
        <dbReference type="ARBA" id="ARBA00022840"/>
    </source>
</evidence>
<dbReference type="PROSITE" id="PS00794">
    <property type="entry name" value="HPPK"/>
    <property type="match status" value="1"/>
</dbReference>
<dbReference type="InterPro" id="IPR000550">
    <property type="entry name" value="Hppk"/>
</dbReference>
<evidence type="ECO:0000256" key="7">
    <source>
        <dbReference type="ARBA" id="ARBA00005051"/>
    </source>
</evidence>
<evidence type="ECO:0000256" key="15">
    <source>
        <dbReference type="ARBA" id="ARBA00022741"/>
    </source>
</evidence>
<dbReference type="GO" id="GO:0046654">
    <property type="term" value="P:tetrahydrofolate biosynthetic process"/>
    <property type="evidence" value="ECO:0007669"/>
    <property type="project" value="UniProtKB-UniPathway"/>
</dbReference>
<keyword evidence="27" id="KW-1185">Reference proteome</keyword>
<dbReference type="NCBIfam" id="TIGR01498">
    <property type="entry name" value="folK"/>
    <property type="match status" value="1"/>
</dbReference>
<dbReference type="AlphaFoldDB" id="A0A6A6PZP3"/>
<dbReference type="EC" id="2.5.1.15" evidence="10"/>
<evidence type="ECO:0000313" key="27">
    <source>
        <dbReference type="Proteomes" id="UP000799767"/>
    </source>
</evidence>
<comment type="similarity">
    <text evidence="8">In the N-terminal section; belongs to the DHNA family.</text>
</comment>
<sequence length="476" mass="51875">MSTHDASQPNPEDEDSTTFGRVYIALGSNVGDRLQNIENACRLIDADADMRILRTSPLYETAPMYVEDQGRFLNGACEITTTLDPMSLLDRLQGIEKTLGREKMIDKGPRNIDLDILMFRNEQMKTERLTIPHALMLEREFVLRPLCDIVTAKMRGVPGVRVSTLRALHNLVAKNPPQAMFALTNLGHEGDDIRSRDPRFPTRIMSIVNVTPDSFSDGGHYKPNNLETFRTLVKAQIAAGASIIDVGGQSSRPNAPDVTAEEEIARVLPAIEAIKALPEAAKVSISVDTYRAAVAEAAVKAGAHIVNDISGGTLDPDMFATVARLGCTYVLMHMRGTPATMMSEENCSYPQGLIETVKGELQERIEEAMLAGIRRWRIILDPGIGFSKTVEQNVELLRKFRTLTSGGSSKAYAWLAGSSRKSFIGKVTGVEDPKDRALGTAATVTAAIQGGAHIVRVHDAGEMSAVVKMADAIYRA</sequence>
<comment type="catalytic activity">
    <reaction evidence="3">
        <text>7,8-dihydroneopterin = 6-hydroxymethyl-7,8-dihydropterin + glycolaldehyde</text>
        <dbReference type="Rhea" id="RHEA:10540"/>
        <dbReference type="ChEBI" id="CHEBI:17001"/>
        <dbReference type="ChEBI" id="CHEBI:17071"/>
        <dbReference type="ChEBI" id="CHEBI:44841"/>
        <dbReference type="EC" id="4.1.2.25"/>
    </reaction>
</comment>